<dbReference type="RefSeq" id="WP_379287200.1">
    <property type="nucleotide sequence ID" value="NZ_JBHTIU010000027.1"/>
</dbReference>
<dbReference type="Pfam" id="PF00528">
    <property type="entry name" value="BPD_transp_1"/>
    <property type="match status" value="1"/>
</dbReference>
<dbReference type="PROSITE" id="PS50928">
    <property type="entry name" value="ABC_TM1"/>
    <property type="match status" value="1"/>
</dbReference>
<feature type="domain" description="ABC transmembrane type-1" evidence="8">
    <location>
        <begin position="89"/>
        <end position="305"/>
    </location>
</feature>
<evidence type="ECO:0000256" key="5">
    <source>
        <dbReference type="ARBA" id="ARBA00022989"/>
    </source>
</evidence>
<dbReference type="InterPro" id="IPR000515">
    <property type="entry name" value="MetI-like"/>
</dbReference>
<keyword evidence="4 7" id="KW-0812">Transmembrane</keyword>
<dbReference type="InterPro" id="IPR035906">
    <property type="entry name" value="MetI-like_sf"/>
</dbReference>
<dbReference type="SUPFAM" id="SSF161098">
    <property type="entry name" value="MetI-like"/>
    <property type="match status" value="1"/>
</dbReference>
<sequence length="318" mass="36299">MESHLKRSSPPTVTAVQRGKRKLLRETWPFHLMLLPAVILAFLFNYLPMFGVVMAFQNYKPWTGFLHSDWVGLEHFRSMFTRTDSSQVIWNTFIIASLKIVFIIIVPVSFALLLNEIRKMAFKRTVQTLVYLPHFLSWVILGGILVDLLSPQSGLVNRVLQGWFGIDPIFFLGDGDWFRFTVVTSHIWKEFGYGTIIYLAALAGINPNLYEAAEVDGANRWQQTVYITLPALVPIIVVCTTLELSNILSAGFDQIFNLYNPMVYDKGDIIDTFVYRVGILDQQMSFSTAIGLFKSVVSLILVVIVYRIAHKVADYRIF</sequence>
<accession>A0ABW3D6Q1</accession>
<keyword evidence="3" id="KW-1003">Cell membrane</keyword>
<evidence type="ECO:0000313" key="10">
    <source>
        <dbReference type="Proteomes" id="UP001597120"/>
    </source>
</evidence>
<keyword evidence="5 7" id="KW-1133">Transmembrane helix</keyword>
<organism evidence="9 10">
    <name type="scientific">Paenibacillus residui</name>
    <dbReference type="NCBI Taxonomy" id="629724"/>
    <lineage>
        <taxon>Bacteria</taxon>
        <taxon>Bacillati</taxon>
        <taxon>Bacillota</taxon>
        <taxon>Bacilli</taxon>
        <taxon>Bacillales</taxon>
        <taxon>Paenibacillaceae</taxon>
        <taxon>Paenibacillus</taxon>
    </lineage>
</organism>
<dbReference type="InterPro" id="IPR050809">
    <property type="entry name" value="UgpAE/MalFG_permease"/>
</dbReference>
<comment type="similarity">
    <text evidence="7">Belongs to the binding-protein-dependent transport system permease family.</text>
</comment>
<evidence type="ECO:0000259" key="8">
    <source>
        <dbReference type="PROSITE" id="PS50928"/>
    </source>
</evidence>
<feature type="transmembrane region" description="Helical" evidence="7">
    <location>
        <begin position="126"/>
        <end position="146"/>
    </location>
</feature>
<keyword evidence="6 7" id="KW-0472">Membrane</keyword>
<dbReference type="Proteomes" id="UP001597120">
    <property type="component" value="Unassembled WGS sequence"/>
</dbReference>
<dbReference type="PANTHER" id="PTHR43227">
    <property type="entry name" value="BLL4140 PROTEIN"/>
    <property type="match status" value="1"/>
</dbReference>
<comment type="caution">
    <text evidence="9">The sequence shown here is derived from an EMBL/GenBank/DDBJ whole genome shotgun (WGS) entry which is preliminary data.</text>
</comment>
<feature type="transmembrane region" description="Helical" evidence="7">
    <location>
        <begin position="191"/>
        <end position="210"/>
    </location>
</feature>
<gene>
    <name evidence="9" type="ORF">ACFQ03_07525</name>
</gene>
<evidence type="ECO:0000313" key="9">
    <source>
        <dbReference type="EMBL" id="MFD0868996.1"/>
    </source>
</evidence>
<protein>
    <submittedName>
        <fullName evidence="9">ABC transporter permease</fullName>
    </submittedName>
</protein>
<evidence type="ECO:0000256" key="4">
    <source>
        <dbReference type="ARBA" id="ARBA00022692"/>
    </source>
</evidence>
<comment type="subcellular location">
    <subcellularLocation>
        <location evidence="1 7">Cell membrane</location>
        <topology evidence="1 7">Multi-pass membrane protein</topology>
    </subcellularLocation>
</comment>
<feature type="transmembrane region" description="Helical" evidence="7">
    <location>
        <begin position="88"/>
        <end position="114"/>
    </location>
</feature>
<dbReference type="CDD" id="cd06261">
    <property type="entry name" value="TM_PBP2"/>
    <property type="match status" value="1"/>
</dbReference>
<evidence type="ECO:0000256" key="3">
    <source>
        <dbReference type="ARBA" id="ARBA00022475"/>
    </source>
</evidence>
<dbReference type="PANTHER" id="PTHR43227:SF11">
    <property type="entry name" value="BLL4140 PROTEIN"/>
    <property type="match status" value="1"/>
</dbReference>
<evidence type="ECO:0000256" key="1">
    <source>
        <dbReference type="ARBA" id="ARBA00004651"/>
    </source>
</evidence>
<reference evidence="10" key="1">
    <citation type="journal article" date="2019" name="Int. J. Syst. Evol. Microbiol.">
        <title>The Global Catalogue of Microorganisms (GCM) 10K type strain sequencing project: providing services to taxonomists for standard genome sequencing and annotation.</title>
        <authorList>
            <consortium name="The Broad Institute Genomics Platform"/>
            <consortium name="The Broad Institute Genome Sequencing Center for Infectious Disease"/>
            <person name="Wu L."/>
            <person name="Ma J."/>
        </authorList>
    </citation>
    <scope>NUCLEOTIDE SEQUENCE [LARGE SCALE GENOMIC DNA]</scope>
    <source>
        <strain evidence="10">CCUG 57263</strain>
    </source>
</reference>
<feature type="transmembrane region" description="Helical" evidence="7">
    <location>
        <begin position="30"/>
        <end position="56"/>
    </location>
</feature>
<proteinExistence type="inferred from homology"/>
<keyword evidence="2 7" id="KW-0813">Transport</keyword>
<evidence type="ECO:0000256" key="2">
    <source>
        <dbReference type="ARBA" id="ARBA00022448"/>
    </source>
</evidence>
<dbReference type="Gene3D" id="1.10.3720.10">
    <property type="entry name" value="MetI-like"/>
    <property type="match status" value="1"/>
</dbReference>
<dbReference type="EMBL" id="JBHTIU010000027">
    <property type="protein sequence ID" value="MFD0868996.1"/>
    <property type="molecule type" value="Genomic_DNA"/>
</dbReference>
<feature type="transmembrane region" description="Helical" evidence="7">
    <location>
        <begin position="231"/>
        <end position="252"/>
    </location>
</feature>
<evidence type="ECO:0000256" key="7">
    <source>
        <dbReference type="RuleBase" id="RU363032"/>
    </source>
</evidence>
<keyword evidence="10" id="KW-1185">Reference proteome</keyword>
<name>A0ABW3D6Q1_9BACL</name>
<evidence type="ECO:0000256" key="6">
    <source>
        <dbReference type="ARBA" id="ARBA00023136"/>
    </source>
</evidence>
<feature type="transmembrane region" description="Helical" evidence="7">
    <location>
        <begin position="286"/>
        <end position="309"/>
    </location>
</feature>